<dbReference type="SMART" id="SM00382">
    <property type="entry name" value="AAA"/>
    <property type="match status" value="1"/>
</dbReference>
<dbReference type="GO" id="GO:0005524">
    <property type="term" value="F:ATP binding"/>
    <property type="evidence" value="ECO:0007669"/>
    <property type="project" value="UniProtKB-KW"/>
</dbReference>
<keyword evidence="5 8" id="KW-0067">ATP-binding</keyword>
<dbReference type="PROSITE" id="PS00211">
    <property type="entry name" value="ABC_TRANSPORTER_1"/>
    <property type="match status" value="1"/>
</dbReference>
<dbReference type="SUPFAM" id="SSF52540">
    <property type="entry name" value="P-loop containing nucleoside triphosphate hydrolases"/>
    <property type="match status" value="1"/>
</dbReference>
<gene>
    <name evidence="8" type="ORF">LKD23_04050</name>
</gene>
<organism evidence="8 9">
    <name type="scientific">Faecalibacterium butyricigenerans</name>
    <dbReference type="NCBI Taxonomy" id="1851427"/>
    <lineage>
        <taxon>Bacteria</taxon>
        <taxon>Bacillati</taxon>
        <taxon>Bacillota</taxon>
        <taxon>Clostridia</taxon>
        <taxon>Eubacteriales</taxon>
        <taxon>Oscillospiraceae</taxon>
        <taxon>Faecalibacterium</taxon>
    </lineage>
</organism>
<keyword evidence="2" id="KW-0813">Transport</keyword>
<dbReference type="InterPro" id="IPR003593">
    <property type="entry name" value="AAA+_ATPase"/>
</dbReference>
<name>A0ABS8FA38_9FIRM</name>
<evidence type="ECO:0000256" key="2">
    <source>
        <dbReference type="ARBA" id="ARBA00022448"/>
    </source>
</evidence>
<dbReference type="PROSITE" id="PS50893">
    <property type="entry name" value="ABC_TRANSPORTER_2"/>
    <property type="match status" value="1"/>
</dbReference>
<keyword evidence="6" id="KW-0472">Membrane</keyword>
<dbReference type="InterPro" id="IPR050166">
    <property type="entry name" value="ABC_transporter_ATP-bind"/>
</dbReference>
<dbReference type="PANTHER" id="PTHR42788">
    <property type="entry name" value="TAURINE IMPORT ATP-BINDING PROTEIN-RELATED"/>
    <property type="match status" value="1"/>
</dbReference>
<evidence type="ECO:0000256" key="4">
    <source>
        <dbReference type="ARBA" id="ARBA00022741"/>
    </source>
</evidence>
<evidence type="ECO:0000313" key="8">
    <source>
        <dbReference type="EMBL" id="MCC2198933.1"/>
    </source>
</evidence>
<evidence type="ECO:0000259" key="7">
    <source>
        <dbReference type="PROSITE" id="PS50893"/>
    </source>
</evidence>
<reference evidence="8" key="1">
    <citation type="submission" date="2021-10" db="EMBL/GenBank/DDBJ databases">
        <title>Anaerobic single-cell dispensing facilitates the cultivation of human gut bacteria.</title>
        <authorList>
            <person name="Afrizal A."/>
        </authorList>
    </citation>
    <scope>NUCLEOTIDE SEQUENCE</scope>
    <source>
        <strain evidence="8">CLA-AA-H233</strain>
    </source>
</reference>
<evidence type="ECO:0000256" key="5">
    <source>
        <dbReference type="ARBA" id="ARBA00022840"/>
    </source>
</evidence>
<dbReference type="Gene3D" id="3.40.50.300">
    <property type="entry name" value="P-loop containing nucleotide triphosphate hydrolases"/>
    <property type="match status" value="1"/>
</dbReference>
<keyword evidence="9" id="KW-1185">Reference proteome</keyword>
<protein>
    <submittedName>
        <fullName evidence="8">ATP-binding cassette domain-containing protein</fullName>
    </submittedName>
</protein>
<keyword evidence="4" id="KW-0547">Nucleotide-binding</keyword>
<dbReference type="Pfam" id="PF00005">
    <property type="entry name" value="ABC_tran"/>
    <property type="match status" value="1"/>
</dbReference>
<dbReference type="Proteomes" id="UP001430637">
    <property type="component" value="Unassembled WGS sequence"/>
</dbReference>
<dbReference type="InterPro" id="IPR017871">
    <property type="entry name" value="ABC_transporter-like_CS"/>
</dbReference>
<feature type="domain" description="ABC transporter" evidence="7">
    <location>
        <begin position="4"/>
        <end position="253"/>
    </location>
</feature>
<accession>A0ABS8FA38</accession>
<dbReference type="InterPro" id="IPR027417">
    <property type="entry name" value="P-loop_NTPase"/>
</dbReference>
<comment type="subcellular location">
    <subcellularLocation>
        <location evidence="1">Cell membrane</location>
        <topology evidence="1">Peripheral membrane protein</topology>
    </subcellularLocation>
</comment>
<proteinExistence type="predicted"/>
<comment type="caution">
    <text evidence="8">The sequence shown here is derived from an EMBL/GenBank/DDBJ whole genome shotgun (WGS) entry which is preliminary data.</text>
</comment>
<keyword evidence="3" id="KW-1003">Cell membrane</keyword>
<dbReference type="EMBL" id="JAJEQL010000006">
    <property type="protein sequence ID" value="MCC2198933.1"/>
    <property type="molecule type" value="Genomic_DNA"/>
</dbReference>
<evidence type="ECO:0000313" key="9">
    <source>
        <dbReference type="Proteomes" id="UP001430637"/>
    </source>
</evidence>
<evidence type="ECO:0000256" key="3">
    <source>
        <dbReference type="ARBA" id="ARBA00022475"/>
    </source>
</evidence>
<dbReference type="PANTHER" id="PTHR42788:SF7">
    <property type="entry name" value="NITRATE ABC TRANSPORTER ATP-BINDING PROTEIN"/>
    <property type="match status" value="1"/>
</dbReference>
<dbReference type="InterPro" id="IPR003439">
    <property type="entry name" value="ABC_transporter-like_ATP-bd"/>
</dbReference>
<sequence length="274" mass="30013">MEMLELRGLHKTFNPGTVNEKIALNGVSLTMEAGDFATIVGSNGAGKSTLFNAITGGFIADEGSITLGDEDITFTPEYQRSRVIGHLFQDPLKGTAPNMTIEENLALAYLRAGTAPNAIFSRISRKDKEIFREKLALLDMGLEDRMKQPVGLLSGGQRQALTLLMATLVTPKLLLLDEHTAALDPATAEKVLDLTKSIVAEKKITCLMVTHNMHQALELGNRTLMMDAGRIVFDVKGEARSRMTVDDLLEKFRENAGKALDNDRILLSKVEKDN</sequence>
<evidence type="ECO:0000256" key="6">
    <source>
        <dbReference type="ARBA" id="ARBA00023136"/>
    </source>
</evidence>
<evidence type="ECO:0000256" key="1">
    <source>
        <dbReference type="ARBA" id="ARBA00004202"/>
    </source>
</evidence>